<organism evidence="3">
    <name type="scientific">Streptomyces sp. K01-0509</name>
    <dbReference type="NCBI Taxonomy" id="1238679"/>
    <lineage>
        <taxon>Bacteria</taxon>
        <taxon>Bacillati</taxon>
        <taxon>Actinomycetota</taxon>
        <taxon>Actinomycetes</taxon>
        <taxon>Kitasatosporales</taxon>
        <taxon>Streptomycetaceae</taxon>
        <taxon>Streptomyces</taxon>
    </lineage>
</organism>
<protein>
    <submittedName>
        <fullName evidence="3">Thioesterase</fullName>
    </submittedName>
</protein>
<dbReference type="SUPFAM" id="SSF53474">
    <property type="entry name" value="alpha/beta-Hydrolases"/>
    <property type="match status" value="1"/>
</dbReference>
<feature type="domain" description="Thioesterase" evidence="2">
    <location>
        <begin position="23"/>
        <end position="243"/>
    </location>
</feature>
<evidence type="ECO:0000313" key="3">
    <source>
        <dbReference type="EMBL" id="AFU82629.1"/>
    </source>
</evidence>
<comment type="similarity">
    <text evidence="1">Belongs to the thioesterase family.</text>
</comment>
<dbReference type="EMBL" id="JX545234">
    <property type="protein sequence ID" value="AFU82629.1"/>
    <property type="molecule type" value="Genomic_DNA"/>
</dbReference>
<proteinExistence type="inferred from homology"/>
<gene>
    <name evidence="3" type="primary">gdnT</name>
</gene>
<dbReference type="InterPro" id="IPR012223">
    <property type="entry name" value="TEII"/>
</dbReference>
<sequence length="260" mass="28558">MAETPWGGVSLSGFEVNGATTVRLFGFHHAGGSGTLFHGWQDRLPAGWEVRALDAPGHGSLMGRELIDELDRLVGYFLDQVRPGDDVPYAFFGHSMGGIVAYELARRLVGEGAVPPVWLGISACRAPRSAPPVVLRHTLSEAQLRRHVRELGGTPEQLLDDPRLWEIFGPIIRADLRLVEQWRPAHAEPLPVPLTVFRGRDDALATPGRVAAWEAESTAFRGLRTLDGDHFYFGADPAPLLRHLVEDVRSARTALPHPAR</sequence>
<dbReference type="BioCyc" id="MetaCyc:MONOMER-19429"/>
<dbReference type="PANTHER" id="PTHR11487">
    <property type="entry name" value="THIOESTERASE"/>
    <property type="match status" value="1"/>
</dbReference>
<dbReference type="GO" id="GO:0008610">
    <property type="term" value="P:lipid biosynthetic process"/>
    <property type="evidence" value="ECO:0007669"/>
    <property type="project" value="TreeGrafter"/>
</dbReference>
<dbReference type="Gene3D" id="3.40.50.1820">
    <property type="entry name" value="alpha/beta hydrolase"/>
    <property type="match status" value="1"/>
</dbReference>
<reference evidence="3" key="1">
    <citation type="journal article" date="2012" name="J. Am. Chem. Soc.">
        <title>Molecular insights into the biosynthesis of guadinomine: a type III secretion system inhibitor.</title>
        <authorList>
            <person name="Holmes T.C."/>
            <person name="May A.E."/>
            <person name="Zaleta-Rivera K."/>
            <person name="Ruby J.G."/>
            <person name="Skewes-Cox P."/>
            <person name="Fischbach M.A."/>
            <person name="Derisi J.L."/>
            <person name="Iwatsuki M."/>
            <person name="Omura S."/>
            <person name="Khosla C."/>
        </authorList>
    </citation>
    <scope>NUCLEOTIDE SEQUENCE</scope>
    <source>
        <strain evidence="3">K01-0509</strain>
    </source>
</reference>
<dbReference type="InterPro" id="IPR029058">
    <property type="entry name" value="AB_hydrolase_fold"/>
</dbReference>
<dbReference type="SMR" id="K4JFC7"/>
<evidence type="ECO:0000259" key="2">
    <source>
        <dbReference type="Pfam" id="PF00975"/>
    </source>
</evidence>
<name>K4JFC7_9ACTN</name>
<evidence type="ECO:0000256" key="1">
    <source>
        <dbReference type="ARBA" id="ARBA00007169"/>
    </source>
</evidence>
<dbReference type="PANTHER" id="PTHR11487:SF0">
    <property type="entry name" value="S-ACYL FATTY ACID SYNTHASE THIOESTERASE, MEDIUM CHAIN"/>
    <property type="match status" value="1"/>
</dbReference>
<dbReference type="Pfam" id="PF00975">
    <property type="entry name" value="Thioesterase"/>
    <property type="match status" value="1"/>
</dbReference>
<accession>K4JFC7</accession>
<dbReference type="AlphaFoldDB" id="K4JFC7"/>
<dbReference type="InterPro" id="IPR001031">
    <property type="entry name" value="Thioesterase"/>
</dbReference>